<feature type="binding site" evidence="8">
    <location>
        <position position="90"/>
    </location>
    <ligand>
        <name>Mg(2+)</name>
        <dbReference type="ChEBI" id="CHEBI:18420"/>
        <label>2</label>
    </ligand>
</feature>
<name>A0A897NK34_9EURY</name>
<evidence type="ECO:0000256" key="6">
    <source>
        <dbReference type="ARBA" id="ARBA00023277"/>
    </source>
</evidence>
<proteinExistence type="inferred from homology"/>
<dbReference type="PROSITE" id="PS00629">
    <property type="entry name" value="IMP_1"/>
    <property type="match status" value="1"/>
</dbReference>
<evidence type="ECO:0000313" key="9">
    <source>
        <dbReference type="EMBL" id="QSG10636.1"/>
    </source>
</evidence>
<sequence length="274" mass="29692">MFTIGGSMTITDLAREAAEAGATTAFDLFRTDLPVERKAGKTDYVTRADRRTQQRIVSTIRESDPEGMIVGEENDARTDVPQKGRAWVIDPIDGTNNYVRGMRHWATSVAVVEDGEPIAAANVLPAVGDTYVAGRDGVRRNGESVSVSGRTDPETFTVAPTVWWDFDRRDEYAAAAEGIVTRFGDLVRLKSVQVALALVAAGSIEGAITNVRPNPWDSIAGVHLVERAGGRVTDIDGEDWHHDSHGLVASNGRDHGAMLAVAREADRLRERKGT</sequence>
<dbReference type="GO" id="GO:0007165">
    <property type="term" value="P:signal transduction"/>
    <property type="evidence" value="ECO:0007669"/>
    <property type="project" value="TreeGrafter"/>
</dbReference>
<dbReference type="Gene3D" id="3.30.540.10">
    <property type="entry name" value="Fructose-1,6-Bisphosphatase, subunit A, domain 1"/>
    <property type="match status" value="1"/>
</dbReference>
<evidence type="ECO:0000256" key="3">
    <source>
        <dbReference type="ARBA" id="ARBA00022723"/>
    </source>
</evidence>
<dbReference type="SUPFAM" id="SSF56655">
    <property type="entry name" value="Carbohydrate phosphatase"/>
    <property type="match status" value="1"/>
</dbReference>
<dbReference type="GO" id="GO:0008934">
    <property type="term" value="F:inositol monophosphate 1-phosphatase activity"/>
    <property type="evidence" value="ECO:0007669"/>
    <property type="project" value="TreeGrafter"/>
</dbReference>
<evidence type="ECO:0000256" key="8">
    <source>
        <dbReference type="PIRSR" id="PIRSR600760-2"/>
    </source>
</evidence>
<dbReference type="AlphaFoldDB" id="A0A897NK34"/>
<feature type="binding site" evidence="8">
    <location>
        <position position="92"/>
    </location>
    <ligand>
        <name>Mg(2+)</name>
        <dbReference type="ChEBI" id="CHEBI:18420"/>
        <label>1</label>
        <note>catalytic</note>
    </ligand>
</feature>
<dbReference type="Proteomes" id="UP000663305">
    <property type="component" value="Chromosome"/>
</dbReference>
<evidence type="ECO:0000256" key="7">
    <source>
        <dbReference type="ARBA" id="ARBA00038103"/>
    </source>
</evidence>
<organism evidence="9 10">
    <name type="scientific">Halapricum desulfuricans</name>
    <dbReference type="NCBI Taxonomy" id="2841257"/>
    <lineage>
        <taxon>Archaea</taxon>
        <taxon>Methanobacteriati</taxon>
        <taxon>Methanobacteriota</taxon>
        <taxon>Stenosarchaea group</taxon>
        <taxon>Halobacteria</taxon>
        <taxon>Halobacteriales</taxon>
        <taxon>Haloarculaceae</taxon>
        <taxon>Halapricum</taxon>
    </lineage>
</organism>
<evidence type="ECO:0000256" key="1">
    <source>
        <dbReference type="ARBA" id="ARBA00001273"/>
    </source>
</evidence>
<comment type="catalytic activity">
    <reaction evidence="1">
        <text>beta-D-fructose 1,6-bisphosphate + H2O = beta-D-fructose 6-phosphate + phosphate</text>
        <dbReference type="Rhea" id="RHEA:11064"/>
        <dbReference type="ChEBI" id="CHEBI:15377"/>
        <dbReference type="ChEBI" id="CHEBI:32966"/>
        <dbReference type="ChEBI" id="CHEBI:43474"/>
        <dbReference type="ChEBI" id="CHEBI:57634"/>
        <dbReference type="EC" id="3.1.3.11"/>
    </reaction>
</comment>
<dbReference type="GO" id="GO:0042132">
    <property type="term" value="F:fructose 1,6-bisphosphate 1-phosphatase activity"/>
    <property type="evidence" value="ECO:0007669"/>
    <property type="project" value="UniProtKB-EC"/>
</dbReference>
<dbReference type="PANTHER" id="PTHR20854:SF4">
    <property type="entry name" value="INOSITOL-1-MONOPHOSPHATASE-RELATED"/>
    <property type="match status" value="1"/>
</dbReference>
<dbReference type="InterPro" id="IPR000760">
    <property type="entry name" value="Inositol_monophosphatase-like"/>
</dbReference>
<dbReference type="PRINTS" id="PR00377">
    <property type="entry name" value="IMPHPHTASES"/>
</dbReference>
<accession>A0A897NK34</accession>
<gene>
    <name evidence="9" type="primary">suhB</name>
    <name evidence="9" type="ORF">HSBGL_0195</name>
</gene>
<dbReference type="InterPro" id="IPR020583">
    <property type="entry name" value="Inositol_monoP_metal-BS"/>
</dbReference>
<dbReference type="EMBL" id="CP064789">
    <property type="protein sequence ID" value="QSG10636.1"/>
    <property type="molecule type" value="Genomic_DNA"/>
</dbReference>
<feature type="binding site" evidence="8">
    <location>
        <position position="217"/>
    </location>
    <ligand>
        <name>Mg(2+)</name>
        <dbReference type="ChEBI" id="CHEBI:18420"/>
        <label>1</label>
        <note>catalytic</note>
    </ligand>
</feature>
<comment type="cofactor">
    <cofactor evidence="8">
        <name>Mg(2+)</name>
        <dbReference type="ChEBI" id="CHEBI:18420"/>
    </cofactor>
</comment>
<reference evidence="9" key="1">
    <citation type="submission" date="2020-11" db="EMBL/GenBank/DDBJ databases">
        <title>Carbohydrate-dependent, anaerobic sulfur respiration: A novel catabolism in halophilic archaea.</title>
        <authorList>
            <person name="Sorokin D.Y."/>
            <person name="Messina E."/>
            <person name="Smedile F."/>
            <person name="La Cono V."/>
            <person name="Hallsworth J.E."/>
            <person name="Yakimov M.M."/>
        </authorList>
    </citation>
    <scope>NUCLEOTIDE SEQUENCE</scope>
    <source>
        <strain evidence="9">HSR-Bgl</strain>
    </source>
</reference>
<dbReference type="GO" id="GO:0006020">
    <property type="term" value="P:inositol metabolic process"/>
    <property type="evidence" value="ECO:0007669"/>
    <property type="project" value="TreeGrafter"/>
</dbReference>
<dbReference type="GO" id="GO:0046872">
    <property type="term" value="F:metal ion binding"/>
    <property type="evidence" value="ECO:0007669"/>
    <property type="project" value="UniProtKB-KW"/>
</dbReference>
<evidence type="ECO:0000256" key="4">
    <source>
        <dbReference type="ARBA" id="ARBA00022801"/>
    </source>
</evidence>
<keyword evidence="5 8" id="KW-0460">Magnesium</keyword>
<dbReference type="PANTHER" id="PTHR20854">
    <property type="entry name" value="INOSITOL MONOPHOSPHATASE"/>
    <property type="match status" value="1"/>
</dbReference>
<dbReference type="Pfam" id="PF00459">
    <property type="entry name" value="Inositol_P"/>
    <property type="match status" value="1"/>
</dbReference>
<keyword evidence="3 8" id="KW-0479">Metal-binding</keyword>
<evidence type="ECO:0000256" key="5">
    <source>
        <dbReference type="ARBA" id="ARBA00022842"/>
    </source>
</evidence>
<protein>
    <recommendedName>
        <fullName evidence="2">fructose-bisphosphatase</fullName>
        <ecNumber evidence="2">3.1.3.11</ecNumber>
    </recommendedName>
</protein>
<comment type="similarity">
    <text evidence="7">Belongs to the inositol monophosphatase superfamily. FBPase class 4 family.</text>
</comment>
<keyword evidence="6" id="KW-0119">Carbohydrate metabolism</keyword>
<evidence type="ECO:0000313" key="10">
    <source>
        <dbReference type="Proteomes" id="UP000663305"/>
    </source>
</evidence>
<feature type="binding site" evidence="8">
    <location>
        <position position="72"/>
    </location>
    <ligand>
        <name>Mg(2+)</name>
        <dbReference type="ChEBI" id="CHEBI:18420"/>
        <label>1</label>
        <note>catalytic</note>
    </ligand>
</feature>
<dbReference type="CDD" id="cd01637">
    <property type="entry name" value="IMPase_like"/>
    <property type="match status" value="1"/>
</dbReference>
<feature type="binding site" evidence="8">
    <location>
        <position position="93"/>
    </location>
    <ligand>
        <name>Mg(2+)</name>
        <dbReference type="ChEBI" id="CHEBI:18420"/>
        <label>2</label>
    </ligand>
</feature>
<dbReference type="EC" id="3.1.3.11" evidence="2"/>
<dbReference type="Gene3D" id="3.40.190.80">
    <property type="match status" value="1"/>
</dbReference>
<evidence type="ECO:0000256" key="2">
    <source>
        <dbReference type="ARBA" id="ARBA00013093"/>
    </source>
</evidence>
<keyword evidence="4" id="KW-0378">Hydrolase</keyword>